<name>A0A1M7EZG7_9GAMM</name>
<sequence>MEQRITRGAHEWRKAGGVVLGLGLVLSGGLVSPVALADEQRLEVDLARWFESGRLRHLEVSQPSAELTRATDIAIAWSNGERLQVEQYDVEGDYDDPDRVVLSGVVLTAADMRVDVARIEIDDPSEAVWRLDSSEPELSAAGIHTEDLVLTGRVSDADLGIPPDYAEPSSSASHRIEVSIDSITAGALDMAAEHGSLEAVSVEGLTGSSNQPRLEGWRLALELFSLSDFTWGTPRDALLIGGMELAGLAVDKDDVSVAGISRLTSTTEITAERFTSHTRLDEAFVDFNRLIALTPVEGRTVMRMVNNVMTGGSERFSMSGEGSGAIDAKGASVLAHADSHINASDAFELTVNYEFPLALPKGETAEDLFTRFADYGVAMDPRVELDQLWFPVKPLGGRLGLVYHDRGMVDRLMSVAAVTTGQSRSELLEGMAMLSDTETIGGAGQDSRFAGLGGSRNGENELFDSVLTLLEGDASVLRVDLEVPKSLDIRKLADNPEKFLDHLIVTASAE</sequence>
<evidence type="ECO:0000313" key="4">
    <source>
        <dbReference type="Proteomes" id="UP000321726"/>
    </source>
</evidence>
<accession>A0A1M7EZG7</accession>
<dbReference type="Proteomes" id="UP000184123">
    <property type="component" value="Unassembled WGS sequence"/>
</dbReference>
<dbReference type="OrthoDB" id="6173968at2"/>
<organism evidence="2 3">
    <name type="scientific">Halomonas cupida</name>
    <dbReference type="NCBI Taxonomy" id="44933"/>
    <lineage>
        <taxon>Bacteria</taxon>
        <taxon>Pseudomonadati</taxon>
        <taxon>Pseudomonadota</taxon>
        <taxon>Gammaproteobacteria</taxon>
        <taxon>Oceanospirillales</taxon>
        <taxon>Halomonadaceae</taxon>
        <taxon>Halomonas</taxon>
    </lineage>
</organism>
<evidence type="ECO:0000313" key="3">
    <source>
        <dbReference type="Proteomes" id="UP000184123"/>
    </source>
</evidence>
<evidence type="ECO:0000313" key="1">
    <source>
        <dbReference type="EMBL" id="GEN23333.1"/>
    </source>
</evidence>
<dbReference type="AlphaFoldDB" id="A0A1M7EZG7"/>
<protein>
    <submittedName>
        <fullName evidence="2">Uncharacterized protein</fullName>
    </submittedName>
</protein>
<proteinExistence type="predicted"/>
<dbReference type="RefSeq" id="WP_073434911.1">
    <property type="nucleotide sequence ID" value="NZ_BJXU01000039.1"/>
</dbReference>
<dbReference type="Proteomes" id="UP000321726">
    <property type="component" value="Unassembled WGS sequence"/>
</dbReference>
<dbReference type="STRING" id="44933.SAMN05660971_01864"/>
<gene>
    <name evidence="1" type="ORF">HCU01_12820</name>
    <name evidence="2" type="ORF">SAMN05660971_01864</name>
</gene>
<dbReference type="EMBL" id="BJXU01000039">
    <property type="protein sequence ID" value="GEN23333.1"/>
    <property type="molecule type" value="Genomic_DNA"/>
</dbReference>
<dbReference type="EMBL" id="FRCA01000004">
    <property type="protein sequence ID" value="SHL97121.1"/>
    <property type="molecule type" value="Genomic_DNA"/>
</dbReference>
<reference evidence="2 3" key="1">
    <citation type="submission" date="2016-11" db="EMBL/GenBank/DDBJ databases">
        <authorList>
            <person name="Jaros S."/>
            <person name="Januszkiewicz K."/>
            <person name="Wedrychowicz H."/>
        </authorList>
    </citation>
    <scope>NUCLEOTIDE SEQUENCE [LARGE SCALE GENOMIC DNA]</scope>
    <source>
        <strain evidence="2 3">DSM 4740</strain>
    </source>
</reference>
<reference evidence="1 4" key="2">
    <citation type="submission" date="2019-07" db="EMBL/GenBank/DDBJ databases">
        <title>Whole genome shotgun sequence of Halomonas cupida NBRC 102219.</title>
        <authorList>
            <person name="Hosoyama A."/>
            <person name="Uohara A."/>
            <person name="Ohji S."/>
            <person name="Ichikawa N."/>
        </authorList>
    </citation>
    <scope>NUCLEOTIDE SEQUENCE [LARGE SCALE GENOMIC DNA]</scope>
    <source>
        <strain evidence="1 4">NBRC 102219</strain>
    </source>
</reference>
<evidence type="ECO:0000313" key="2">
    <source>
        <dbReference type="EMBL" id="SHL97121.1"/>
    </source>
</evidence>
<keyword evidence="4" id="KW-1185">Reference proteome</keyword>